<keyword evidence="10" id="KW-0496">Mitochondrion</keyword>
<dbReference type="GO" id="GO:0005739">
    <property type="term" value="C:mitochondrion"/>
    <property type="evidence" value="ECO:0007669"/>
    <property type="project" value="UniProtKB-SubCell"/>
</dbReference>
<evidence type="ECO:0000256" key="7">
    <source>
        <dbReference type="ARBA" id="ARBA00022884"/>
    </source>
</evidence>
<dbReference type="SUPFAM" id="SSF54928">
    <property type="entry name" value="RNA-binding domain, RBD"/>
    <property type="match status" value="1"/>
</dbReference>
<keyword evidence="7 14" id="KW-0694">RNA-binding</keyword>
<evidence type="ECO:0000259" key="16">
    <source>
        <dbReference type="PROSITE" id="PS50102"/>
    </source>
</evidence>
<dbReference type="CDD" id="cd12322">
    <property type="entry name" value="RRM2_TDP43"/>
    <property type="match status" value="1"/>
</dbReference>
<dbReference type="InterPro" id="IPR012677">
    <property type="entry name" value="Nucleotide-bd_a/b_plait_sf"/>
</dbReference>
<feature type="region of interest" description="Disordered" evidence="15">
    <location>
        <begin position="433"/>
        <end position="462"/>
    </location>
</feature>
<dbReference type="InterPro" id="IPR035979">
    <property type="entry name" value="RBD_domain_sf"/>
</dbReference>
<dbReference type="PROSITE" id="PS50102">
    <property type="entry name" value="RRM"/>
    <property type="match status" value="2"/>
</dbReference>
<keyword evidence="5" id="KW-0507">mRNA processing</keyword>
<comment type="subcellular location">
    <subcellularLocation>
        <location evidence="2">Mitochondrion</location>
    </subcellularLocation>
    <subcellularLocation>
        <location evidence="1">Nucleus</location>
    </subcellularLocation>
</comment>
<dbReference type="EMBL" id="JBAMIC010000019">
    <property type="protein sequence ID" value="KAK7093643.1"/>
    <property type="molecule type" value="Genomic_DNA"/>
</dbReference>
<feature type="region of interest" description="Disordered" evidence="15">
    <location>
        <begin position="259"/>
        <end position="292"/>
    </location>
</feature>
<keyword evidence="6" id="KW-0677">Repeat</keyword>
<gene>
    <name evidence="17" type="ORF">V1264_007350</name>
</gene>
<evidence type="ECO:0000256" key="6">
    <source>
        <dbReference type="ARBA" id="ARBA00022737"/>
    </source>
</evidence>
<evidence type="ECO:0000256" key="4">
    <source>
        <dbReference type="ARBA" id="ARBA00022491"/>
    </source>
</evidence>
<dbReference type="FunFam" id="3.30.70.330:FF:000098">
    <property type="entry name" value="TAR DNA-binding protein 43"/>
    <property type="match status" value="1"/>
</dbReference>
<dbReference type="AlphaFoldDB" id="A0AAN9AUT0"/>
<evidence type="ECO:0000256" key="8">
    <source>
        <dbReference type="ARBA" id="ARBA00023015"/>
    </source>
</evidence>
<evidence type="ECO:0000256" key="5">
    <source>
        <dbReference type="ARBA" id="ARBA00022664"/>
    </source>
</evidence>
<feature type="compositionally biased region" description="Gly residues" evidence="15">
    <location>
        <begin position="267"/>
        <end position="280"/>
    </location>
</feature>
<dbReference type="PANTHER" id="PTHR48033:SF9">
    <property type="entry name" value="TAR DNA-BINDING PROTEIN 43"/>
    <property type="match status" value="1"/>
</dbReference>
<keyword evidence="12" id="KW-0508">mRNA splicing</keyword>
<evidence type="ECO:0000256" key="1">
    <source>
        <dbReference type="ARBA" id="ARBA00004123"/>
    </source>
</evidence>
<dbReference type="GO" id="GO:0006397">
    <property type="term" value="P:mRNA processing"/>
    <property type="evidence" value="ECO:0007669"/>
    <property type="project" value="UniProtKB-KW"/>
</dbReference>
<evidence type="ECO:0000256" key="2">
    <source>
        <dbReference type="ARBA" id="ARBA00004173"/>
    </source>
</evidence>
<sequence length="462" mass="48314">MIHYIKVVAEDGDEPLELPTEEDGTILLTTLSAQFPGSCGLKYRNPDSGTMRGIRLSDGRLYPPDNDWGKQVFVSVFPKAEGKSTPASDPVPKPVKSSSRQKCSDLIVLGLPWKSTEDDLRNYFSQFGDLLMVQVKKDPKTGQSKGFGFVRFAEYESQMKCMAQRHMIDGRWCDVRIPNSKEGAQQMMNRKVFVGRCTEDMTAEDLRAYFTKFGEVVDVFIPKPFRAFAFVSFADPDIAQSLCGEDHIIKGASVHISGAAPKSNEKQGGGYGGGMGVGGGGDRRLAGSNHSHLGYSPNYSQGSWGHVARPGSSSNPGSSYGNNLGLGNLGLGALQLNHAMLAAAQAVLSGQGGWGPLGLTNQGGAGMQQGVVQGGQAGGQGGQAVIQPSMTGPGGSGASNGDQPVSNTTPAPATFGSVGNGTSGAGGFLGWGGTQASDTTTHSPSQMAGWGSTHSKAPTGWN</sequence>
<feature type="region of interest" description="Disordered" evidence="15">
    <location>
        <begin position="389"/>
        <end position="415"/>
    </location>
</feature>
<feature type="domain" description="RRM" evidence="16">
    <location>
        <begin position="104"/>
        <end position="182"/>
    </location>
</feature>
<dbReference type="GO" id="GO:0003723">
    <property type="term" value="F:RNA binding"/>
    <property type="evidence" value="ECO:0007669"/>
    <property type="project" value="UniProtKB-UniRule"/>
</dbReference>
<evidence type="ECO:0000256" key="12">
    <source>
        <dbReference type="ARBA" id="ARBA00023187"/>
    </source>
</evidence>
<evidence type="ECO:0000256" key="9">
    <source>
        <dbReference type="ARBA" id="ARBA00023125"/>
    </source>
</evidence>
<feature type="compositionally biased region" description="Polar residues" evidence="15">
    <location>
        <begin position="434"/>
        <end position="462"/>
    </location>
</feature>
<dbReference type="InterPro" id="IPR000504">
    <property type="entry name" value="RRM_dom"/>
</dbReference>
<dbReference type="GO" id="GO:0010468">
    <property type="term" value="P:regulation of gene expression"/>
    <property type="evidence" value="ECO:0007669"/>
    <property type="project" value="TreeGrafter"/>
</dbReference>
<dbReference type="GO" id="GO:0000785">
    <property type="term" value="C:chromatin"/>
    <property type="evidence" value="ECO:0007669"/>
    <property type="project" value="TreeGrafter"/>
</dbReference>
<evidence type="ECO:0000256" key="15">
    <source>
        <dbReference type="SAM" id="MobiDB-lite"/>
    </source>
</evidence>
<dbReference type="GO" id="GO:0003690">
    <property type="term" value="F:double-stranded DNA binding"/>
    <property type="evidence" value="ECO:0007669"/>
    <property type="project" value="UniProtKB-ARBA"/>
</dbReference>
<dbReference type="FunFam" id="3.30.70.330:FF:000107">
    <property type="entry name" value="TAR DNA-binding protein 43"/>
    <property type="match status" value="1"/>
</dbReference>
<evidence type="ECO:0000256" key="11">
    <source>
        <dbReference type="ARBA" id="ARBA00023163"/>
    </source>
</evidence>
<dbReference type="PANTHER" id="PTHR48033">
    <property type="entry name" value="RNA-BINDING (RRM/RBD/RNP MOTIFS) FAMILY PROTEIN"/>
    <property type="match status" value="1"/>
</dbReference>
<dbReference type="GO" id="GO:0008380">
    <property type="term" value="P:RNA splicing"/>
    <property type="evidence" value="ECO:0007669"/>
    <property type="project" value="UniProtKB-KW"/>
</dbReference>
<keyword evidence="8" id="KW-0805">Transcription regulation</keyword>
<reference evidence="17 18" key="1">
    <citation type="submission" date="2024-02" db="EMBL/GenBank/DDBJ databases">
        <title>Chromosome-scale genome assembly of the rough periwinkle Littorina saxatilis.</title>
        <authorList>
            <person name="De Jode A."/>
            <person name="Faria R."/>
            <person name="Formenti G."/>
            <person name="Sims Y."/>
            <person name="Smith T.P."/>
            <person name="Tracey A."/>
            <person name="Wood J.M.D."/>
            <person name="Zagrodzka Z.B."/>
            <person name="Johannesson K."/>
            <person name="Butlin R.K."/>
            <person name="Leder E.H."/>
        </authorList>
    </citation>
    <scope>NUCLEOTIDE SEQUENCE [LARGE SCALE GENOMIC DNA]</scope>
    <source>
        <strain evidence="17">Snail1</strain>
        <tissue evidence="17">Muscle</tissue>
    </source>
</reference>
<dbReference type="InterPro" id="IPR041105">
    <property type="entry name" value="TDP-43_N"/>
</dbReference>
<dbReference type="Pfam" id="PF18694">
    <property type="entry name" value="TDP-43_N"/>
    <property type="match status" value="1"/>
</dbReference>
<dbReference type="Proteomes" id="UP001374579">
    <property type="component" value="Unassembled WGS sequence"/>
</dbReference>
<protein>
    <recommendedName>
        <fullName evidence="3">TAR DNA-binding protein 43</fullName>
    </recommendedName>
</protein>
<proteinExistence type="predicted"/>
<keyword evidence="18" id="KW-1185">Reference proteome</keyword>
<organism evidence="17 18">
    <name type="scientific">Littorina saxatilis</name>
    <dbReference type="NCBI Taxonomy" id="31220"/>
    <lineage>
        <taxon>Eukaryota</taxon>
        <taxon>Metazoa</taxon>
        <taxon>Spiralia</taxon>
        <taxon>Lophotrochozoa</taxon>
        <taxon>Mollusca</taxon>
        <taxon>Gastropoda</taxon>
        <taxon>Caenogastropoda</taxon>
        <taxon>Littorinimorpha</taxon>
        <taxon>Littorinoidea</taxon>
        <taxon>Littorinidae</taxon>
        <taxon>Littorina</taxon>
    </lineage>
</organism>
<dbReference type="Gene3D" id="3.30.70.330">
    <property type="match status" value="2"/>
</dbReference>
<dbReference type="SMART" id="SM00360">
    <property type="entry name" value="RRM"/>
    <property type="match status" value="2"/>
</dbReference>
<feature type="domain" description="RRM" evidence="16">
    <location>
        <begin position="190"/>
        <end position="261"/>
    </location>
</feature>
<evidence type="ECO:0000256" key="3">
    <source>
        <dbReference type="ARBA" id="ARBA00018889"/>
    </source>
</evidence>
<dbReference type="CDD" id="cd19609">
    <property type="entry name" value="NTD_TDP-43"/>
    <property type="match status" value="1"/>
</dbReference>
<keyword evidence="13" id="KW-0539">Nucleus</keyword>
<evidence type="ECO:0000256" key="10">
    <source>
        <dbReference type="ARBA" id="ARBA00023128"/>
    </source>
</evidence>
<keyword evidence="4" id="KW-0678">Repressor</keyword>
<feature type="compositionally biased region" description="Polar residues" evidence="15">
    <location>
        <begin position="399"/>
        <end position="411"/>
    </location>
</feature>
<keyword evidence="9" id="KW-0238">DNA-binding</keyword>
<evidence type="ECO:0000313" key="17">
    <source>
        <dbReference type="EMBL" id="KAK7093643.1"/>
    </source>
</evidence>
<evidence type="ECO:0000313" key="18">
    <source>
        <dbReference type="Proteomes" id="UP001374579"/>
    </source>
</evidence>
<dbReference type="Pfam" id="PF00076">
    <property type="entry name" value="RRM_1"/>
    <property type="match status" value="2"/>
</dbReference>
<name>A0AAN9AUT0_9CAEN</name>
<dbReference type="CDD" id="cd12321">
    <property type="entry name" value="RRM1_TDP43"/>
    <property type="match status" value="1"/>
</dbReference>
<accession>A0AAN9AUT0</accession>
<comment type="caution">
    <text evidence="17">The sequence shown here is derived from an EMBL/GenBank/DDBJ whole genome shotgun (WGS) entry which is preliminary data.</text>
</comment>
<evidence type="ECO:0000256" key="14">
    <source>
        <dbReference type="PROSITE-ProRule" id="PRU00176"/>
    </source>
</evidence>
<evidence type="ECO:0000256" key="13">
    <source>
        <dbReference type="ARBA" id="ARBA00023242"/>
    </source>
</evidence>
<keyword evidence="11" id="KW-0804">Transcription</keyword>
<dbReference type="GO" id="GO:0005654">
    <property type="term" value="C:nucleoplasm"/>
    <property type="evidence" value="ECO:0007669"/>
    <property type="project" value="TreeGrafter"/>
</dbReference>